<proteinExistence type="predicted"/>
<reference evidence="1" key="1">
    <citation type="submission" date="2023-04" db="EMBL/GenBank/DDBJ databases">
        <title>Draft Genome sequencing of Naganishia species isolated from polar environments using Oxford Nanopore Technology.</title>
        <authorList>
            <person name="Leo P."/>
            <person name="Venkateswaran K."/>
        </authorList>
    </citation>
    <scope>NUCLEOTIDE SEQUENCE</scope>
    <source>
        <strain evidence="1">MNA-CCFEE 5261</strain>
    </source>
</reference>
<organism evidence="1 2">
    <name type="scientific">Naganishia cerealis</name>
    <dbReference type="NCBI Taxonomy" id="610337"/>
    <lineage>
        <taxon>Eukaryota</taxon>
        <taxon>Fungi</taxon>
        <taxon>Dikarya</taxon>
        <taxon>Basidiomycota</taxon>
        <taxon>Agaricomycotina</taxon>
        <taxon>Tremellomycetes</taxon>
        <taxon>Filobasidiales</taxon>
        <taxon>Filobasidiaceae</taxon>
        <taxon>Naganishia</taxon>
    </lineage>
</organism>
<keyword evidence="2" id="KW-1185">Reference proteome</keyword>
<evidence type="ECO:0000313" key="2">
    <source>
        <dbReference type="Proteomes" id="UP001241377"/>
    </source>
</evidence>
<gene>
    <name evidence="1" type="ORF">QFC19_005564</name>
</gene>
<evidence type="ECO:0000313" key="1">
    <source>
        <dbReference type="EMBL" id="KAJ9100426.1"/>
    </source>
</evidence>
<dbReference type="EMBL" id="JASBWR010000063">
    <property type="protein sequence ID" value="KAJ9100426.1"/>
    <property type="molecule type" value="Genomic_DNA"/>
</dbReference>
<accession>A0ACC2VNR7</accession>
<protein>
    <submittedName>
        <fullName evidence="1">Uncharacterized protein</fullName>
    </submittedName>
</protein>
<sequence>MSTLLLRLSNEGTPVAGNVSNGVLLLPSIALKPNRKEGDKLFNLKFHLDAASKVTRDGILYVNTPKDLEAASFDRKKFQEFPIHSSFHEDVSIDVPIYNAGTYCFYITYKDGKNEQQKTEDYYFNVPPYLTINGEWVPFNSINMQSVVSKWVGPLSDWDSFFAEVSKKGYNMIHFTPLQERGVSDSPYSIYDQLRFDPNLFSSNEKAIDFISSTLKKNNLLALTDVVWNHTADNSEWLRESPDAGYNAETAPHLTAAIELDKRLLDFSDELSSFNLPTDIKSQEDLNAIIRGIQTHVIDKMDLWQYYVFDRKSIVASIEKLATDNSARVSPVELPSDVDVNNSKSLASFVLASANVNSSVILGERFANKLDIKKFFAIILSVLKSQVTQPEAIVEKAGSIVDEINADLYNTFNDDVNSIKNQLSDRIRFLRLDDNGPKMGPVTKERPLIEAYFTRFKDSNGKEWALANNGWIWGGNPLVDFASSQSKAYLRREVIVWSDCVKLRYGAGPEDSPALWKRMIEYTKLCASTFCGFRLDNCHSTPLHVGEALLDAARSVNPNLYVVAELFSGSEEMDKVFVERLGINSLIREAMQAWNVGELSRLVHKHGGRPIGSFTWLPLDDFAYPAGSEPDSNKFTDSYSELEIPKVLTYQAPHALFMDCTHDNESPAQKRTVEDTLPNAALVAFCSSAIGTNFGYDECYPELLNVVSEKRQYSYGDNGIGSVKRKLNEIRKSLARESEDIGRDHEMYIHHEGQYITIQRYNARTGKGWFLIARSKFSDHEESQILSPCILGGTKVKAEFAYTLRKTGDYQKDDKKLTGIPVKVDEIPLPSVEVNNSDAVMKVDESFVPGSIAVFSTEIPKVDATLDKFVRDGAIEASKNLDLYDLNAMLYRCEPEERDASGGNDSPYTIPGYGSLVYAGLQGWISALKNVIWENNLGHVICDHLREGEWALDYVVNRLDKYALSSKNLGQFQDWLRSRMDAIRVAPYFLRPHYFALVIGAAYEACRFRALRQLGTNIQNATNFVQSMALTSVQFVGYMNNTSLMPFEKIPSMSAGLPHFSNDYMRCWGRDIFIAFRGHLIATERYEDAKRHIIGFAQTLKHGLIPNLLDAGRNPRYNARDAAWFFLQSIQEYVKHVPNGSEILDVEVDRRFPLDDTYIPHDDKRAFSYKTSIRDVIFEILQRHASGISYREANAGVNLDSQMTDEGFNVKVFVDWKTGLVHGGSQSNCGTWMDKMGESEKAGSKGVPGTPRDGAAVEIQGLLKSTLRFVLELQSKGLFKYELVKRDDGSTILFEEWDKLVRNNFERCFYVPEDPQDDQKYEIDSSLVNRRGIYKDLFRTGKPYEDYQLRANFPIAMMVAPELFTPEKALTAINVADKIIRGPVGMRTLDPSDWNYRPYYNNGEDSTDFATSKGRNYHQGPEWVWCFGYFIRAYLYFHYAVAKGAKVDGDPSIQILTDINERLQGHQKWIRESPWAGLTELTNKDGAICHDSSPTQAWSTSCLIDLYFDLWNQTYNS</sequence>
<comment type="caution">
    <text evidence="1">The sequence shown here is derived from an EMBL/GenBank/DDBJ whole genome shotgun (WGS) entry which is preliminary data.</text>
</comment>
<dbReference type="Proteomes" id="UP001241377">
    <property type="component" value="Unassembled WGS sequence"/>
</dbReference>
<name>A0ACC2VNR7_9TREE</name>